<dbReference type="EMBL" id="CP013244">
    <property type="protein sequence ID" value="ANP45880.1"/>
    <property type="molecule type" value="Genomic_DNA"/>
</dbReference>
<protein>
    <recommendedName>
        <fullName evidence="15">TonB-dependent receptor</fullName>
    </recommendedName>
</protein>
<accession>A0A1B1AH70</accession>
<dbReference type="InterPro" id="IPR012910">
    <property type="entry name" value="Plug_dom"/>
</dbReference>
<comment type="similarity">
    <text evidence="8 9">Belongs to the TonB-dependent receptor family.</text>
</comment>
<evidence type="ECO:0000256" key="7">
    <source>
        <dbReference type="ARBA" id="ARBA00023237"/>
    </source>
</evidence>
<dbReference type="RefSeq" id="WP_066769936.1">
    <property type="nucleotide sequence ID" value="NZ_CP013244.1"/>
</dbReference>
<dbReference type="PROSITE" id="PS52016">
    <property type="entry name" value="TONB_DEPENDENT_REC_3"/>
    <property type="match status" value="1"/>
</dbReference>
<dbReference type="InterPro" id="IPR037066">
    <property type="entry name" value="Plug_dom_sf"/>
</dbReference>
<keyword evidence="2 8" id="KW-0813">Transport</keyword>
<feature type="signal peptide" evidence="10">
    <location>
        <begin position="1"/>
        <end position="36"/>
    </location>
</feature>
<dbReference type="Pfam" id="PF00593">
    <property type="entry name" value="TonB_dep_Rec_b-barrel"/>
    <property type="match status" value="1"/>
</dbReference>
<dbReference type="PROSITE" id="PS51318">
    <property type="entry name" value="TAT"/>
    <property type="match status" value="1"/>
</dbReference>
<dbReference type="AlphaFoldDB" id="A0A1B1AH70"/>
<feature type="chain" id="PRO_5008518821" description="TonB-dependent receptor" evidence="10">
    <location>
        <begin position="37"/>
        <end position="1009"/>
    </location>
</feature>
<dbReference type="InterPro" id="IPR039426">
    <property type="entry name" value="TonB-dep_rcpt-like"/>
</dbReference>
<evidence type="ECO:0000256" key="8">
    <source>
        <dbReference type="PROSITE-ProRule" id="PRU01360"/>
    </source>
</evidence>
<evidence type="ECO:0000256" key="5">
    <source>
        <dbReference type="ARBA" id="ARBA00023077"/>
    </source>
</evidence>
<dbReference type="KEGG" id="cbot:ATE48_08070"/>
<evidence type="ECO:0000256" key="9">
    <source>
        <dbReference type="RuleBase" id="RU003357"/>
    </source>
</evidence>
<evidence type="ECO:0000256" key="10">
    <source>
        <dbReference type="SAM" id="SignalP"/>
    </source>
</evidence>
<proteinExistence type="inferred from homology"/>
<dbReference type="OrthoDB" id="7051241at2"/>
<dbReference type="Proteomes" id="UP000092498">
    <property type="component" value="Chromosome"/>
</dbReference>
<keyword evidence="5 9" id="KW-0798">TonB box</keyword>
<keyword evidence="10" id="KW-0732">Signal</keyword>
<evidence type="ECO:0000256" key="4">
    <source>
        <dbReference type="ARBA" id="ARBA00022692"/>
    </source>
</evidence>
<evidence type="ECO:0000313" key="14">
    <source>
        <dbReference type="Proteomes" id="UP000092498"/>
    </source>
</evidence>
<dbReference type="SUPFAM" id="SSF56935">
    <property type="entry name" value="Porins"/>
    <property type="match status" value="1"/>
</dbReference>
<dbReference type="STRING" id="1759059.ATE48_08070"/>
<dbReference type="GO" id="GO:0009279">
    <property type="term" value="C:cell outer membrane"/>
    <property type="evidence" value="ECO:0007669"/>
    <property type="project" value="UniProtKB-SubCell"/>
</dbReference>
<keyword evidence="14" id="KW-1185">Reference proteome</keyword>
<dbReference type="PANTHER" id="PTHR47234:SF2">
    <property type="entry name" value="TONB-DEPENDENT RECEPTOR"/>
    <property type="match status" value="1"/>
</dbReference>
<dbReference type="PANTHER" id="PTHR47234">
    <property type="match status" value="1"/>
</dbReference>
<dbReference type="Gene3D" id="2.170.130.10">
    <property type="entry name" value="TonB-dependent receptor, plug domain"/>
    <property type="match status" value="1"/>
</dbReference>
<evidence type="ECO:0000256" key="1">
    <source>
        <dbReference type="ARBA" id="ARBA00004571"/>
    </source>
</evidence>
<evidence type="ECO:0008006" key="15">
    <source>
        <dbReference type="Google" id="ProtNLM"/>
    </source>
</evidence>
<evidence type="ECO:0000259" key="11">
    <source>
        <dbReference type="Pfam" id="PF00593"/>
    </source>
</evidence>
<feature type="domain" description="TonB-dependent receptor-like beta-barrel" evidence="11">
    <location>
        <begin position="454"/>
        <end position="971"/>
    </location>
</feature>
<dbReference type="InParanoid" id="A0A1B1AH70"/>
<organism evidence="13 14">
    <name type="scientific">Candidatus Viadribacter manganicus</name>
    <dbReference type="NCBI Taxonomy" id="1759059"/>
    <lineage>
        <taxon>Bacteria</taxon>
        <taxon>Pseudomonadati</taxon>
        <taxon>Pseudomonadota</taxon>
        <taxon>Alphaproteobacteria</taxon>
        <taxon>Hyphomonadales</taxon>
        <taxon>Hyphomonadaceae</taxon>
        <taxon>Candidatus Viadribacter</taxon>
    </lineage>
</organism>
<dbReference type="Pfam" id="PF07715">
    <property type="entry name" value="Plug"/>
    <property type="match status" value="1"/>
</dbReference>
<evidence type="ECO:0000256" key="3">
    <source>
        <dbReference type="ARBA" id="ARBA00022452"/>
    </source>
</evidence>
<dbReference type="InterPro" id="IPR006311">
    <property type="entry name" value="TAT_signal"/>
</dbReference>
<dbReference type="InterPro" id="IPR036942">
    <property type="entry name" value="Beta-barrel_TonB_sf"/>
</dbReference>
<dbReference type="Gene3D" id="2.40.170.20">
    <property type="entry name" value="TonB-dependent receptor, beta-barrel domain"/>
    <property type="match status" value="1"/>
</dbReference>
<dbReference type="InterPro" id="IPR000531">
    <property type="entry name" value="Beta-barrel_TonB"/>
</dbReference>
<keyword evidence="7 8" id="KW-0998">Cell outer membrane</keyword>
<reference evidence="13 14" key="1">
    <citation type="submission" date="2015-11" db="EMBL/GenBank/DDBJ databases">
        <title>Whole-Genome Sequence of Candidatus Oderbacter manganicum from the National Park Lower Oder Valley, Germany.</title>
        <authorList>
            <person name="Braun B."/>
            <person name="Liere K."/>
            <person name="Szewzyk U."/>
        </authorList>
    </citation>
    <scope>NUCLEOTIDE SEQUENCE [LARGE SCALE GENOMIC DNA]</scope>
    <source>
        <strain evidence="13 14">OTSz_A_272</strain>
    </source>
</reference>
<name>A0A1B1AH70_9PROT</name>
<keyword evidence="6 8" id="KW-0472">Membrane</keyword>
<feature type="domain" description="TonB-dependent receptor plug" evidence="12">
    <location>
        <begin position="58"/>
        <end position="172"/>
    </location>
</feature>
<evidence type="ECO:0000259" key="12">
    <source>
        <dbReference type="Pfam" id="PF07715"/>
    </source>
</evidence>
<sequence>MTKKNEQRSARRKSLLTGASVIAAAAATLGGAPAFAQDVQEEEAIVVTGSRLVRQDFEAISPITTVGSDQLELTATMTTDSLLNELPQVVPGNTRTSNNAGGEDFATVDLRGLNFTGNTTRTLVLVNGERVPASSTTGVVDLNTIPASLISRIEVVTGGASAVYGSDAVAGVINFVLKDDYEGGEVNVTYGAEMETGNVAEFEINGLVGGNFANGRGNLTTYASYYNRSGVFQSEYDYSRVSAAVCYDGAVEPSYFVCDSVSEAIANGWLASPNLPGGSGTPPWGTVSNNPGNAFGAVGGGLSVSLPGQFAAANTDCNPATAGVAVNSGNLSFNDAGQLTPLFGGGYCRIPERSAGSSRYSFAPDNYLILPGERVALTTNGHYDITDDITLSVLMNYSNVRTTNQLAPTPATGLTITLTPNMRNLIQANAPDLWTALQTRPNPYAPFTMSRRTNELGARVGYSENNAFYFMAGLDGSLGENWDWRLMASYGQSHFLQRLTGSANRSALLQGLAGCQSAEPGPDGVLNTADDTGGAIPGLRAGCVPLDIFGSNTLTAPMVNFLSTTTFSQTIVEENRIGGYLRGDLFELPAGPVAAVFGFEYRDQQLEFHVDNEQKQGNIFGFNALQDQEGSIDVYELYAEIAVPLISEAPFAHYLGLEAGFRRSNYSTVGNVDTYKIGGEWAPVEWLRFRAMFNEATRAPNVFELFQAGDQGFPSYVDPCNGAAPVAACAGAPGAANLPAGLYPFNQNNTQVQAFAFGNPNLTPETAETTTLGFVFQPDWFPVGDLRATVDWFDIDIADVVANRGANFWLLDCYANGNVLGGCARITRDGTGQVTAVNISRANFASLSTSGVDVQLEWSVPIGPGQLTINELYSTLDSFDFSGLELAGSTSAGINSAFPDNKSVLSVSYNVGDWTLFGRWTYTPGMDSSFLGPVGGFGFDVGTTPEASYFDLSARWNVTDNFTLTANIDNVADEYPPLTADGTFAQANTDVQVYRVLGRTLAISGRYRF</sequence>
<comment type="subcellular location">
    <subcellularLocation>
        <location evidence="1 8">Cell outer membrane</location>
        <topology evidence="1 8">Multi-pass membrane protein</topology>
    </subcellularLocation>
</comment>
<evidence type="ECO:0000313" key="13">
    <source>
        <dbReference type="EMBL" id="ANP45880.1"/>
    </source>
</evidence>
<evidence type="ECO:0000256" key="6">
    <source>
        <dbReference type="ARBA" id="ARBA00023136"/>
    </source>
</evidence>
<keyword evidence="4 8" id="KW-0812">Transmembrane</keyword>
<keyword evidence="3 8" id="KW-1134">Transmembrane beta strand</keyword>
<gene>
    <name evidence="13" type="ORF">ATE48_08070</name>
</gene>
<evidence type="ECO:0000256" key="2">
    <source>
        <dbReference type="ARBA" id="ARBA00022448"/>
    </source>
</evidence>